<sequence>MTPKIRLGIVEDKLSLVKNLELYFAASEHVQLVFTEDRLEPLAHLCTTLTPDIVLMDVDLGAFTGMDGLLSIRQTHPSVKVLMFTVIDDEATLFEAIANGADGYILKDTPLEQLEHSIIETYKGGSVISPLLTSRLLHVFRQNSMAQNALTILTPRENDILKHLVKGYSYKQVATALGISLGTVRSHIENIYSKLGVNSKAEAVAKFLNGSR</sequence>
<dbReference type="SUPFAM" id="SSF52172">
    <property type="entry name" value="CheY-like"/>
    <property type="match status" value="1"/>
</dbReference>
<dbReference type="Gene3D" id="3.40.50.2300">
    <property type="match status" value="1"/>
</dbReference>
<dbReference type="SMART" id="SM00448">
    <property type="entry name" value="REC"/>
    <property type="match status" value="1"/>
</dbReference>
<dbReference type="PRINTS" id="PR00038">
    <property type="entry name" value="HTHLUXR"/>
</dbReference>
<dbReference type="PROSITE" id="PS50043">
    <property type="entry name" value="HTH_LUXR_2"/>
    <property type="match status" value="1"/>
</dbReference>
<dbReference type="Proteomes" id="UP000266005">
    <property type="component" value="Unassembled WGS sequence"/>
</dbReference>
<dbReference type="InterPro" id="IPR039420">
    <property type="entry name" value="WalR-like"/>
</dbReference>
<feature type="domain" description="Response regulatory" evidence="5">
    <location>
        <begin position="6"/>
        <end position="122"/>
    </location>
</feature>
<comment type="caution">
    <text evidence="6">The sequence shown here is derived from an EMBL/GenBank/DDBJ whole genome shotgun (WGS) entry which is preliminary data.</text>
</comment>
<protein>
    <submittedName>
        <fullName evidence="6">DNA-binding response regulator</fullName>
    </submittedName>
</protein>
<feature type="domain" description="HTH luxR-type" evidence="4">
    <location>
        <begin position="146"/>
        <end position="211"/>
    </location>
</feature>
<dbReference type="EMBL" id="QWGE01000001">
    <property type="protein sequence ID" value="RIJ42709.1"/>
    <property type="molecule type" value="Genomic_DNA"/>
</dbReference>
<gene>
    <name evidence="6" type="ORF">D1627_02355</name>
</gene>
<dbReference type="SUPFAM" id="SSF46894">
    <property type="entry name" value="C-terminal effector domain of the bipartite response regulators"/>
    <property type="match status" value="1"/>
</dbReference>
<accession>A0A399SIJ0</accession>
<evidence type="ECO:0000313" key="7">
    <source>
        <dbReference type="Proteomes" id="UP000266005"/>
    </source>
</evidence>
<proteinExistence type="predicted"/>
<dbReference type="InterPro" id="IPR001789">
    <property type="entry name" value="Sig_transdc_resp-reg_receiver"/>
</dbReference>
<dbReference type="CDD" id="cd17535">
    <property type="entry name" value="REC_NarL-like"/>
    <property type="match status" value="1"/>
</dbReference>
<evidence type="ECO:0000259" key="5">
    <source>
        <dbReference type="PROSITE" id="PS50110"/>
    </source>
</evidence>
<dbReference type="GO" id="GO:0003677">
    <property type="term" value="F:DNA binding"/>
    <property type="evidence" value="ECO:0007669"/>
    <property type="project" value="UniProtKB-KW"/>
</dbReference>
<name>A0A399SIJ0_9BACT</name>
<dbReference type="PROSITE" id="PS50110">
    <property type="entry name" value="RESPONSE_REGULATORY"/>
    <property type="match status" value="1"/>
</dbReference>
<dbReference type="CDD" id="cd06170">
    <property type="entry name" value="LuxR_C_like"/>
    <property type="match status" value="1"/>
</dbReference>
<organism evidence="6 7">
    <name type="scientific">Pontibacter oryzae</name>
    <dbReference type="NCBI Taxonomy" id="2304593"/>
    <lineage>
        <taxon>Bacteria</taxon>
        <taxon>Pseudomonadati</taxon>
        <taxon>Bacteroidota</taxon>
        <taxon>Cytophagia</taxon>
        <taxon>Cytophagales</taxon>
        <taxon>Hymenobacteraceae</taxon>
        <taxon>Pontibacter</taxon>
    </lineage>
</organism>
<dbReference type="PANTHER" id="PTHR43214">
    <property type="entry name" value="TWO-COMPONENT RESPONSE REGULATOR"/>
    <property type="match status" value="1"/>
</dbReference>
<dbReference type="RefSeq" id="WP_119430591.1">
    <property type="nucleotide sequence ID" value="NZ_QWGE01000001.1"/>
</dbReference>
<reference evidence="7" key="1">
    <citation type="submission" date="2018-08" db="EMBL/GenBank/DDBJ databases">
        <title>Mucilaginibacter sp. MYSH2.</title>
        <authorList>
            <person name="Seo T."/>
        </authorList>
    </citation>
    <scope>NUCLEOTIDE SEQUENCE [LARGE SCALE GENOMIC DNA]</scope>
    <source>
        <strain evidence="7">KIRAN</strain>
    </source>
</reference>
<feature type="modified residue" description="4-aspartylphosphate" evidence="3">
    <location>
        <position position="57"/>
    </location>
</feature>
<dbReference type="GO" id="GO:0006355">
    <property type="term" value="P:regulation of DNA-templated transcription"/>
    <property type="evidence" value="ECO:0007669"/>
    <property type="project" value="InterPro"/>
</dbReference>
<evidence type="ECO:0000313" key="6">
    <source>
        <dbReference type="EMBL" id="RIJ42709.1"/>
    </source>
</evidence>
<keyword evidence="7" id="KW-1185">Reference proteome</keyword>
<dbReference type="InterPro" id="IPR058245">
    <property type="entry name" value="NreC/VraR/RcsB-like_REC"/>
</dbReference>
<dbReference type="InterPro" id="IPR016032">
    <property type="entry name" value="Sig_transdc_resp-reg_C-effctor"/>
</dbReference>
<dbReference type="InterPro" id="IPR000792">
    <property type="entry name" value="Tscrpt_reg_LuxR_C"/>
</dbReference>
<dbReference type="Pfam" id="PF00196">
    <property type="entry name" value="GerE"/>
    <property type="match status" value="1"/>
</dbReference>
<evidence type="ECO:0000256" key="2">
    <source>
        <dbReference type="ARBA" id="ARBA00023125"/>
    </source>
</evidence>
<dbReference type="Pfam" id="PF00072">
    <property type="entry name" value="Response_reg"/>
    <property type="match status" value="1"/>
</dbReference>
<dbReference type="PROSITE" id="PS00622">
    <property type="entry name" value="HTH_LUXR_1"/>
    <property type="match status" value="1"/>
</dbReference>
<evidence type="ECO:0000256" key="1">
    <source>
        <dbReference type="ARBA" id="ARBA00022553"/>
    </source>
</evidence>
<keyword evidence="1 3" id="KW-0597">Phosphoprotein</keyword>
<keyword evidence="2 6" id="KW-0238">DNA-binding</keyword>
<dbReference type="OrthoDB" id="9797341at2"/>
<dbReference type="AlphaFoldDB" id="A0A399SIJ0"/>
<dbReference type="GO" id="GO:0000160">
    <property type="term" value="P:phosphorelay signal transduction system"/>
    <property type="evidence" value="ECO:0007669"/>
    <property type="project" value="InterPro"/>
</dbReference>
<dbReference type="SMART" id="SM00421">
    <property type="entry name" value="HTH_LUXR"/>
    <property type="match status" value="1"/>
</dbReference>
<evidence type="ECO:0000259" key="4">
    <source>
        <dbReference type="PROSITE" id="PS50043"/>
    </source>
</evidence>
<evidence type="ECO:0000256" key="3">
    <source>
        <dbReference type="PROSITE-ProRule" id="PRU00169"/>
    </source>
</evidence>
<dbReference type="InterPro" id="IPR011006">
    <property type="entry name" value="CheY-like_superfamily"/>
</dbReference>
<dbReference type="PANTHER" id="PTHR43214:SF43">
    <property type="entry name" value="TWO-COMPONENT RESPONSE REGULATOR"/>
    <property type="match status" value="1"/>
</dbReference>